<dbReference type="RefSeq" id="WP_019623333.1">
    <property type="nucleotide sequence ID" value="NZ_AP014545.1"/>
</dbReference>
<dbReference type="EC" id="3.1.3.1" evidence="3"/>
<dbReference type="InterPro" id="IPR011044">
    <property type="entry name" value="Quino_amine_DH_bsu"/>
</dbReference>
<evidence type="ECO:0000256" key="1">
    <source>
        <dbReference type="SAM" id="SignalP"/>
    </source>
</evidence>
<protein>
    <submittedName>
        <fullName evidence="3">Alkaline phosphatase</fullName>
        <ecNumber evidence="3">3.1.3.1</ecNumber>
    </submittedName>
</protein>
<evidence type="ECO:0000259" key="2">
    <source>
        <dbReference type="Pfam" id="PF13449"/>
    </source>
</evidence>
<dbReference type="PANTHER" id="PTHR46928">
    <property type="entry name" value="MESENCHYME-SPECIFIC CELL SURFACE GLYCOPROTEIN"/>
    <property type="match status" value="1"/>
</dbReference>
<dbReference type="EMBL" id="AP014545">
    <property type="protein sequence ID" value="BBB25428.1"/>
    <property type="molecule type" value="Genomic_DNA"/>
</dbReference>
<dbReference type="InterPro" id="IPR015943">
    <property type="entry name" value="WD40/YVTN_repeat-like_dom_sf"/>
</dbReference>
<proteinExistence type="predicted"/>
<evidence type="ECO:0000313" key="4">
    <source>
        <dbReference type="Proteomes" id="UP000595663"/>
    </source>
</evidence>
<keyword evidence="3" id="KW-0378">Hydrolase</keyword>
<dbReference type="OrthoDB" id="9803927at2"/>
<organism evidence="3 4">
    <name type="scientific">Amphritea japonica ATCC BAA-1530</name>
    <dbReference type="NCBI Taxonomy" id="1278309"/>
    <lineage>
        <taxon>Bacteria</taxon>
        <taxon>Pseudomonadati</taxon>
        <taxon>Pseudomonadota</taxon>
        <taxon>Gammaproteobacteria</taxon>
        <taxon>Oceanospirillales</taxon>
        <taxon>Oceanospirillaceae</taxon>
        <taxon>Amphritea</taxon>
    </lineage>
</organism>
<feature type="signal peptide" evidence="1">
    <location>
        <begin position="1"/>
        <end position="26"/>
    </location>
</feature>
<feature type="chain" id="PRO_5032718846" evidence="1">
    <location>
        <begin position="27"/>
        <end position="725"/>
    </location>
</feature>
<keyword evidence="4" id="KW-1185">Reference proteome</keyword>
<name>A0A7R6P1H8_9GAMM</name>
<dbReference type="GO" id="GO:0004035">
    <property type="term" value="F:alkaline phosphatase activity"/>
    <property type="evidence" value="ECO:0007669"/>
    <property type="project" value="UniProtKB-EC"/>
</dbReference>
<dbReference type="PANTHER" id="PTHR46928:SF1">
    <property type="entry name" value="MESENCHYME-SPECIFIC CELL SURFACE GLYCOPROTEIN"/>
    <property type="match status" value="1"/>
</dbReference>
<keyword evidence="1" id="KW-0732">Signal</keyword>
<reference evidence="3 4" key="1">
    <citation type="journal article" date="2008" name="Int. J. Syst. Evol. Microbiol.">
        <title>Amphritea japonica sp. nov. and Amphritea balenae sp. nov., isolated from the sediment adjacent to sperm whale carcasses off Kagoshima, Japan.</title>
        <authorList>
            <person name="Miyazaki M."/>
            <person name="Nogi Y."/>
            <person name="Fujiwara Y."/>
            <person name="Kawato M."/>
            <person name="Nagahama T."/>
            <person name="Kubokawa K."/>
            <person name="Horikoshi K."/>
        </authorList>
    </citation>
    <scope>NUCLEOTIDE SEQUENCE [LARGE SCALE GENOMIC DNA]</scope>
    <source>
        <strain evidence="3 4">ATCC BAA-1530</strain>
    </source>
</reference>
<accession>A0A7R6P1H8</accession>
<dbReference type="Gene3D" id="2.130.10.10">
    <property type="entry name" value="YVTN repeat-like/Quinoprotein amine dehydrogenase"/>
    <property type="match status" value="1"/>
</dbReference>
<feature type="domain" description="Phytase-like" evidence="2">
    <location>
        <begin position="448"/>
        <end position="708"/>
    </location>
</feature>
<dbReference type="InterPro" id="IPR052956">
    <property type="entry name" value="Mesenchyme-surface_protein"/>
</dbReference>
<dbReference type="InterPro" id="IPR027372">
    <property type="entry name" value="Phytase-like_dom"/>
</dbReference>
<dbReference type="Pfam" id="PF13449">
    <property type="entry name" value="Phytase-like"/>
    <property type="match status" value="1"/>
</dbReference>
<dbReference type="SUPFAM" id="SSF50969">
    <property type="entry name" value="YVTN repeat-like/Quinoprotein amine dehydrogenase"/>
    <property type="match status" value="1"/>
</dbReference>
<gene>
    <name evidence="3" type="primary">phoA</name>
    <name evidence="3" type="ORF">AMJAP_0829</name>
</gene>
<dbReference type="AlphaFoldDB" id="A0A7R6P1H8"/>
<sequence length="725" mass="78533">MPAFRFQKALLTLAIALSATAAHVHADSFNRIASFGTIHNLPEGTEQSQETSPEIIAVSEDGKTLVYSDSPFEALGFVDITDARKPDSGGIVKLDGEPTSVAIGGKTVFAGVNTSESYTQPSGYLLALGLKSRDELARCDLGGQPDSIAVSKDGRYVAVAIENERDEDLNDGELPQLPAGWVAIVPVNKGQLQCDKMTNVDMTGLAEIGASDPEPEFVDFNSRNEIVVTLQENNHLAIIDAASGKLLNHFSAGSVELEGIDIKKDKKLDFTGSQTRLREPDSVKWIDDNRFVIANEGDMNGGSRGFTIFHKDGRELFESGTSFEQEIILAGHYPEKRSGKKGSEPEGVAVGKFGGETYIFILSERASVIGVYRDTGAAPEFIQLLPSGMAPESAVVIPQRNLLVSANEKDLIDDKGPRAHVMIYSLTDAPAAYPQITSTLTSEGKPIGWGALSGLTADPAKPGVLYAVNDSFYANQPTIFTIDANQFPAQITTETPVLHEGKTAQKLDLEGIAADGKGGFWLASEGKKAKQIPHAIHHVNSKGEIDRSIDFPVELLKHEMKYGAEGITMVGDSLWIAIQRPWKDDPEDQVKLLSYNLKTNSWGAVRYPLETPKKGWIGLSEIVKHGDNVYIIERDNQLGENAVVKRLYSVSIDQLKPAVIGSDLPIVKKMLVRDFMPDLRSLNGYVQDKIEGFAVDAMGTGYAITDNDGVDDSSGETLFFSTGKM</sequence>
<dbReference type="KEGG" id="ajp:AMJAP_0829"/>
<evidence type="ECO:0000313" key="3">
    <source>
        <dbReference type="EMBL" id="BBB25428.1"/>
    </source>
</evidence>
<dbReference type="Proteomes" id="UP000595663">
    <property type="component" value="Chromosome"/>
</dbReference>